<dbReference type="EMBL" id="CP016908">
    <property type="protein sequence ID" value="APR99338.1"/>
    <property type="molecule type" value="Genomic_DNA"/>
</dbReference>
<dbReference type="SUPFAM" id="SSF56954">
    <property type="entry name" value="Outer membrane efflux proteins (OEP)"/>
    <property type="match status" value="1"/>
</dbReference>
<accession>A0A1L6MUZ5</accession>
<proteinExistence type="predicted"/>
<evidence type="ECO:0000313" key="1">
    <source>
        <dbReference type="EMBL" id="APR99338.1"/>
    </source>
</evidence>
<dbReference type="STRING" id="1882918.BCY86_00585"/>
<evidence type="ECO:0000313" key="2">
    <source>
        <dbReference type="Proteomes" id="UP000185544"/>
    </source>
</evidence>
<keyword evidence="2" id="KW-1185">Reference proteome</keyword>
<dbReference type="AlphaFoldDB" id="A0A1L6MUZ5"/>
<sequence length="81" mass="9378">MQEAKGASQTTSHQLAATEERYRVRYDMFNHGEAIFVEMTDARNEQTRARFNTIYAHIGMHIVYIRLQYAIGQSSTHPSFP</sequence>
<dbReference type="KEGG" id="pabo:BCY86_00585"/>
<reference evidence="1 2" key="1">
    <citation type="submission" date="2016-08" db="EMBL/GenBank/DDBJ databases">
        <title>Identification and validation of antigenic proteins from Pajaroellobacter abortibovis using de-novo genome sequence assembly and reverse vaccinology.</title>
        <authorList>
            <person name="Welly B.T."/>
            <person name="Miller M.R."/>
            <person name="Stott J.L."/>
            <person name="Blanchard M.T."/>
            <person name="Islas-Trejo A.D."/>
            <person name="O'Rourke S.M."/>
            <person name="Young A.E."/>
            <person name="Medrano J.F."/>
            <person name="Van Eenennaam A.L."/>
        </authorList>
    </citation>
    <scope>NUCLEOTIDE SEQUENCE [LARGE SCALE GENOMIC DNA]</scope>
    <source>
        <strain evidence="1 2">BTF92-0548A/99-0131</strain>
    </source>
</reference>
<dbReference type="Gene3D" id="1.20.1600.10">
    <property type="entry name" value="Outer membrane efflux proteins (OEP)"/>
    <property type="match status" value="1"/>
</dbReference>
<dbReference type="Proteomes" id="UP000185544">
    <property type="component" value="Chromosome"/>
</dbReference>
<protein>
    <submittedName>
        <fullName evidence="1">Uncharacterized protein</fullName>
    </submittedName>
</protein>
<gene>
    <name evidence="1" type="ORF">BCY86_00585</name>
</gene>
<name>A0A1L6MUZ5_9BACT</name>
<dbReference type="OrthoDB" id="1271612at2"/>
<organism evidence="1 2">
    <name type="scientific">Pajaroellobacter abortibovis</name>
    <dbReference type="NCBI Taxonomy" id="1882918"/>
    <lineage>
        <taxon>Bacteria</taxon>
        <taxon>Pseudomonadati</taxon>
        <taxon>Myxococcota</taxon>
        <taxon>Polyangia</taxon>
        <taxon>Polyangiales</taxon>
        <taxon>Polyangiaceae</taxon>
    </lineage>
</organism>
<dbReference type="RefSeq" id="WP_075275970.1">
    <property type="nucleotide sequence ID" value="NZ_CP016908.1"/>
</dbReference>